<comment type="caution">
    <text evidence="2">The sequence shown here is derived from an EMBL/GenBank/DDBJ whole genome shotgun (WGS) entry which is preliminary data.</text>
</comment>
<reference evidence="2 3" key="1">
    <citation type="submission" date="2017-08" db="EMBL/GenBank/DDBJ databases">
        <title>Infants hospitalized years apart are colonized by the same room-sourced microbial strains.</title>
        <authorList>
            <person name="Brooks B."/>
            <person name="Olm M.R."/>
            <person name="Firek B.A."/>
            <person name="Baker R."/>
            <person name="Thomas B.C."/>
            <person name="Morowitz M.J."/>
            <person name="Banfield J.F."/>
        </authorList>
    </citation>
    <scope>NUCLEOTIDE SEQUENCE [LARGE SCALE GENOMIC DNA]</scope>
    <source>
        <strain evidence="2">S2_005_003_R2_43</strain>
    </source>
</reference>
<dbReference type="PANTHER" id="PTHR47377:SF1">
    <property type="entry name" value="RHODANESE-LIKE DOMAIN-CONTAINING PROTEIN 4, CHLOROPLASTIC"/>
    <property type="match status" value="1"/>
</dbReference>
<gene>
    <name evidence="2" type="ORF">DI565_18790</name>
</gene>
<keyword evidence="2" id="KW-0808">Transferase</keyword>
<dbReference type="EMBL" id="QFPN01000012">
    <property type="protein sequence ID" value="PZQ11337.1"/>
    <property type="molecule type" value="Genomic_DNA"/>
</dbReference>
<evidence type="ECO:0000313" key="2">
    <source>
        <dbReference type="EMBL" id="PZQ11337.1"/>
    </source>
</evidence>
<organism evidence="2 3">
    <name type="scientific">Ancylobacter novellus</name>
    <name type="common">Thiobacillus novellus</name>
    <dbReference type="NCBI Taxonomy" id="921"/>
    <lineage>
        <taxon>Bacteria</taxon>
        <taxon>Pseudomonadati</taxon>
        <taxon>Pseudomonadota</taxon>
        <taxon>Alphaproteobacteria</taxon>
        <taxon>Hyphomicrobiales</taxon>
        <taxon>Xanthobacteraceae</taxon>
        <taxon>Ancylobacter</taxon>
    </lineage>
</organism>
<dbReference type="AlphaFoldDB" id="A0A2W5LVI2"/>
<evidence type="ECO:0000313" key="3">
    <source>
        <dbReference type="Proteomes" id="UP000249577"/>
    </source>
</evidence>
<dbReference type="InterPro" id="IPR036873">
    <property type="entry name" value="Rhodanese-like_dom_sf"/>
</dbReference>
<dbReference type="Pfam" id="PF00581">
    <property type="entry name" value="Rhodanese"/>
    <property type="match status" value="1"/>
</dbReference>
<dbReference type="Proteomes" id="UP000249577">
    <property type="component" value="Unassembled WGS sequence"/>
</dbReference>
<accession>A0A2W5LVI2</accession>
<dbReference type="InterPro" id="IPR001763">
    <property type="entry name" value="Rhodanese-like_dom"/>
</dbReference>
<proteinExistence type="predicted"/>
<dbReference type="PANTHER" id="PTHR47377">
    <property type="entry name" value="RHODANESE-LIKE DOMAIN-CONTAINING PROTEIN 4, CHLOROPLASTIC"/>
    <property type="match status" value="1"/>
</dbReference>
<dbReference type="PROSITE" id="PS50206">
    <property type="entry name" value="RHODANESE_3"/>
    <property type="match status" value="1"/>
</dbReference>
<feature type="domain" description="Rhodanese" evidence="1">
    <location>
        <begin position="23"/>
        <end position="133"/>
    </location>
</feature>
<dbReference type="Gene3D" id="3.40.250.10">
    <property type="entry name" value="Rhodanese-like domain"/>
    <property type="match status" value="1"/>
</dbReference>
<evidence type="ECO:0000259" key="1">
    <source>
        <dbReference type="PROSITE" id="PS50206"/>
    </source>
</evidence>
<protein>
    <submittedName>
        <fullName evidence="2">Sulfurtransferase</fullName>
    </submittedName>
</protein>
<sequence length="147" mass="15757">MSFHNRPYAGDVAPTAAWATLQSDVQAALVDVRTVAEWSFVGVADLSAVAKRPIFQEWQTFPSMQVDPAFADRVAQALEAQGADRDAPVFFLCRSGARSQAAAAALAAQGYTRCFNVEGGFEGPLDAHRRRGAVAGWKADGLPWSQS</sequence>
<dbReference type="SUPFAM" id="SSF52821">
    <property type="entry name" value="Rhodanese/Cell cycle control phosphatase"/>
    <property type="match status" value="1"/>
</dbReference>
<dbReference type="InterPro" id="IPR044240">
    <property type="entry name" value="STR4-like"/>
</dbReference>
<name>A0A2W5LVI2_ANCNO</name>
<dbReference type="SMART" id="SM00450">
    <property type="entry name" value="RHOD"/>
    <property type="match status" value="1"/>
</dbReference>
<dbReference type="GO" id="GO:0016740">
    <property type="term" value="F:transferase activity"/>
    <property type="evidence" value="ECO:0007669"/>
    <property type="project" value="UniProtKB-KW"/>
</dbReference>